<dbReference type="KEGG" id="pno:SNOG_00576"/>
<evidence type="ECO:0000313" key="2">
    <source>
        <dbReference type="Proteomes" id="UP000001055"/>
    </source>
</evidence>
<organism evidence="1 2">
    <name type="scientific">Phaeosphaeria nodorum (strain SN15 / ATCC MYA-4574 / FGSC 10173)</name>
    <name type="common">Glume blotch fungus</name>
    <name type="synonym">Parastagonospora nodorum</name>
    <dbReference type="NCBI Taxonomy" id="321614"/>
    <lineage>
        <taxon>Eukaryota</taxon>
        <taxon>Fungi</taxon>
        <taxon>Dikarya</taxon>
        <taxon>Ascomycota</taxon>
        <taxon>Pezizomycotina</taxon>
        <taxon>Dothideomycetes</taxon>
        <taxon>Pleosporomycetidae</taxon>
        <taxon>Pleosporales</taxon>
        <taxon>Pleosporineae</taxon>
        <taxon>Phaeosphaeriaceae</taxon>
        <taxon>Parastagonospora</taxon>
    </lineage>
</organism>
<dbReference type="InParanoid" id="Q0V5Y8"/>
<dbReference type="AlphaFoldDB" id="Q0V5Y8"/>
<dbReference type="GeneID" id="5967743"/>
<accession>Q0V5Y8</accession>
<sequence>MTRFMKLCSTSPPSDRVNVRQRTLIVFIPRAECGEQYREPVGARSPVLPCHGSRSFELVVGAHRSRKLR</sequence>
<evidence type="ECO:0000313" key="1">
    <source>
        <dbReference type="EMBL" id="EAT92071.1"/>
    </source>
</evidence>
<gene>
    <name evidence="1" type="ORF">SNOG_00576</name>
</gene>
<name>Q0V5Y8_PHANO</name>
<reference evidence="2" key="1">
    <citation type="journal article" date="2007" name="Plant Cell">
        <title>Dothideomycete-plant interactions illuminated by genome sequencing and EST analysis of the wheat pathogen Stagonospora nodorum.</title>
        <authorList>
            <person name="Hane J.K."/>
            <person name="Lowe R.G."/>
            <person name="Solomon P.S."/>
            <person name="Tan K.C."/>
            <person name="Schoch C.L."/>
            <person name="Spatafora J.W."/>
            <person name="Crous P.W."/>
            <person name="Kodira C."/>
            <person name="Birren B.W."/>
            <person name="Galagan J.E."/>
            <person name="Torriani S.F."/>
            <person name="McDonald B.A."/>
            <person name="Oliver R.P."/>
        </authorList>
    </citation>
    <scope>NUCLEOTIDE SEQUENCE [LARGE SCALE GENOMIC DNA]</scope>
    <source>
        <strain evidence="2">SN15 / ATCC MYA-4574 / FGSC 10173</strain>
    </source>
</reference>
<dbReference type="Proteomes" id="UP000001055">
    <property type="component" value="Unassembled WGS sequence"/>
</dbReference>
<protein>
    <submittedName>
        <fullName evidence="1">Uncharacterized protein</fullName>
    </submittedName>
</protein>
<proteinExistence type="predicted"/>
<dbReference type="EMBL" id="CH445325">
    <property type="protein sequence ID" value="EAT92071.1"/>
    <property type="molecule type" value="Genomic_DNA"/>
</dbReference>
<dbReference type="RefSeq" id="XP_001791256.1">
    <property type="nucleotide sequence ID" value="XM_001791204.1"/>
</dbReference>